<dbReference type="EMBL" id="QEYD01000007">
    <property type="protein sequence ID" value="PWE28364.1"/>
    <property type="molecule type" value="Genomic_DNA"/>
</dbReference>
<keyword evidence="1" id="KW-0812">Transmembrane</keyword>
<comment type="caution">
    <text evidence="2">The sequence shown here is derived from an EMBL/GenBank/DDBJ whole genome shotgun (WGS) entry which is preliminary data.</text>
</comment>
<feature type="transmembrane region" description="Helical" evidence="1">
    <location>
        <begin position="12"/>
        <end position="28"/>
    </location>
</feature>
<reference evidence="2 3" key="1">
    <citation type="submission" date="2018-05" db="EMBL/GenBank/DDBJ databases">
        <title>Pararhodobacter marina sp. nov., isolated from deep-sea water of the Indian Ocean.</title>
        <authorList>
            <person name="Lai Q.Sr."/>
            <person name="Liu X."/>
            <person name="Shao Z."/>
        </authorList>
    </citation>
    <scope>NUCLEOTIDE SEQUENCE [LARGE SCALE GENOMIC DNA]</scope>
    <source>
        <strain evidence="2 3">CIC4N-9</strain>
    </source>
</reference>
<keyword evidence="1" id="KW-0472">Membrane</keyword>
<organism evidence="2 3">
    <name type="scientific">Pararhodobacter marinus</name>
    <dbReference type="NCBI Taxonomy" id="2184063"/>
    <lineage>
        <taxon>Bacteria</taxon>
        <taxon>Pseudomonadati</taxon>
        <taxon>Pseudomonadota</taxon>
        <taxon>Alphaproteobacteria</taxon>
        <taxon>Rhodobacterales</taxon>
        <taxon>Paracoccaceae</taxon>
        <taxon>Pararhodobacter</taxon>
    </lineage>
</organism>
<keyword evidence="3" id="KW-1185">Reference proteome</keyword>
<evidence type="ECO:0000313" key="3">
    <source>
        <dbReference type="Proteomes" id="UP000244940"/>
    </source>
</evidence>
<dbReference type="AlphaFoldDB" id="A0A2U2C992"/>
<name>A0A2U2C992_9RHOB</name>
<sequence>MPATRRDRWAPVAYAGGMLAIGAGLLVAQPRIGRVPEPAQAGDLPRHKRLRRAAQVSRDGARAFAPSNVTDSIGRSLLVGGVALIMTRVLDEFAGHDGE</sequence>
<evidence type="ECO:0000313" key="2">
    <source>
        <dbReference type="EMBL" id="PWE28364.1"/>
    </source>
</evidence>
<accession>A0A2U2C992</accession>
<gene>
    <name evidence="2" type="ORF">C4N9_12950</name>
</gene>
<protein>
    <submittedName>
        <fullName evidence="2">Uncharacterized protein</fullName>
    </submittedName>
</protein>
<dbReference type="Proteomes" id="UP000244940">
    <property type="component" value="Unassembled WGS sequence"/>
</dbReference>
<proteinExistence type="predicted"/>
<keyword evidence="1" id="KW-1133">Transmembrane helix</keyword>
<evidence type="ECO:0000256" key="1">
    <source>
        <dbReference type="SAM" id="Phobius"/>
    </source>
</evidence>
<dbReference type="OrthoDB" id="7876079at2"/>